<gene>
    <name evidence="1" type="ORF">LCGC14_1033010</name>
</gene>
<evidence type="ECO:0000313" key="1">
    <source>
        <dbReference type="EMBL" id="KKN10788.1"/>
    </source>
</evidence>
<protein>
    <submittedName>
        <fullName evidence="1">Uncharacterized protein</fullName>
    </submittedName>
</protein>
<comment type="caution">
    <text evidence="1">The sequence shown here is derived from an EMBL/GenBank/DDBJ whole genome shotgun (WGS) entry which is preliminary data.</text>
</comment>
<accession>A0A0F9R050</accession>
<reference evidence="1" key="1">
    <citation type="journal article" date="2015" name="Nature">
        <title>Complex archaea that bridge the gap between prokaryotes and eukaryotes.</title>
        <authorList>
            <person name="Spang A."/>
            <person name="Saw J.H."/>
            <person name="Jorgensen S.L."/>
            <person name="Zaremba-Niedzwiedzka K."/>
            <person name="Martijn J."/>
            <person name="Lind A.E."/>
            <person name="van Eijk R."/>
            <person name="Schleper C."/>
            <person name="Guy L."/>
            <person name="Ettema T.J."/>
        </authorList>
    </citation>
    <scope>NUCLEOTIDE SEQUENCE</scope>
</reference>
<dbReference type="AlphaFoldDB" id="A0A0F9R050"/>
<sequence length="39" mass="4462">MRIIPNQKCSYKRKNFEPGLCYDVTDACAKKLIETGKAK</sequence>
<name>A0A0F9R050_9ZZZZ</name>
<organism evidence="1">
    <name type="scientific">marine sediment metagenome</name>
    <dbReference type="NCBI Taxonomy" id="412755"/>
    <lineage>
        <taxon>unclassified sequences</taxon>
        <taxon>metagenomes</taxon>
        <taxon>ecological metagenomes</taxon>
    </lineage>
</organism>
<dbReference type="EMBL" id="LAZR01004204">
    <property type="protein sequence ID" value="KKN10788.1"/>
    <property type="molecule type" value="Genomic_DNA"/>
</dbReference>
<proteinExistence type="predicted"/>
<feature type="non-terminal residue" evidence="1">
    <location>
        <position position="39"/>
    </location>
</feature>